<dbReference type="InterPro" id="IPR050384">
    <property type="entry name" value="Endophilin_SH3RF"/>
</dbReference>
<feature type="compositionally biased region" description="Basic and acidic residues" evidence="3">
    <location>
        <begin position="218"/>
        <end position="233"/>
    </location>
</feature>
<dbReference type="Proteomes" id="UP000827284">
    <property type="component" value="Unassembled WGS sequence"/>
</dbReference>
<dbReference type="PANTHER" id="PTHR14167">
    <property type="entry name" value="SH3 DOMAIN-CONTAINING"/>
    <property type="match status" value="1"/>
</dbReference>
<evidence type="ECO:0000256" key="3">
    <source>
        <dbReference type="SAM" id="MobiDB-lite"/>
    </source>
</evidence>
<reference evidence="5" key="1">
    <citation type="submission" date="2021-11" db="EMBL/GenBank/DDBJ databases">
        <authorList>
            <person name="Herlambang A."/>
            <person name="Guo Y."/>
            <person name="Takashima Y."/>
            <person name="Nishizawa T."/>
        </authorList>
    </citation>
    <scope>NUCLEOTIDE SEQUENCE</scope>
    <source>
        <strain evidence="5">E1425</strain>
    </source>
</reference>
<dbReference type="PANTHER" id="PTHR14167:SF116">
    <property type="entry name" value="CAP, ISOFORM AC"/>
    <property type="match status" value="1"/>
</dbReference>
<comment type="caution">
    <text evidence="5">The sequence shown here is derived from an EMBL/GenBank/DDBJ whole genome shotgun (WGS) entry which is preliminary data.</text>
</comment>
<evidence type="ECO:0000313" key="5">
    <source>
        <dbReference type="EMBL" id="GJJ77132.1"/>
    </source>
</evidence>
<dbReference type="PROSITE" id="PS50002">
    <property type="entry name" value="SH3"/>
    <property type="match status" value="1"/>
</dbReference>
<keyword evidence="1 2" id="KW-0728">SH3 domain</keyword>
<keyword evidence="6" id="KW-1185">Reference proteome</keyword>
<dbReference type="SMART" id="SM00326">
    <property type="entry name" value="SH3"/>
    <property type="match status" value="1"/>
</dbReference>
<dbReference type="InterPro" id="IPR001452">
    <property type="entry name" value="SH3_domain"/>
</dbReference>
<name>A0A9P3HIX7_9FUNG</name>
<feature type="region of interest" description="Disordered" evidence="3">
    <location>
        <begin position="66"/>
        <end position="178"/>
    </location>
</feature>
<evidence type="ECO:0000256" key="1">
    <source>
        <dbReference type="ARBA" id="ARBA00022443"/>
    </source>
</evidence>
<evidence type="ECO:0000259" key="4">
    <source>
        <dbReference type="PROSITE" id="PS50002"/>
    </source>
</evidence>
<dbReference type="EMBL" id="BQFW01000013">
    <property type="protein sequence ID" value="GJJ77132.1"/>
    <property type="molecule type" value="Genomic_DNA"/>
</dbReference>
<proteinExistence type="predicted"/>
<dbReference type="PRINTS" id="PR00452">
    <property type="entry name" value="SH3DOMAIN"/>
</dbReference>
<sequence length="295" mass="31884">MIVAPVSLPPCQSPADPPLCTKKRASVHYPDDSTLAKRLSLHFGPRGRSFSESFAFTSAVVPEFPEKCKTQDDSVSAATTPAASLSSDSTSSSPSSSARSSTSPFTSSSLTTATTTAPSTSQPEDDEPNQELLKTLASFLRGEGNAQDSFSTSNISSASTSTTRPRSAGPTGVNTSSAGDLVITVRDYAYPKTHPYHLGQYPPEPEYEPSDVDEDEEMYHNHDDDDSDIARVGDEEDRTQGHARGLYDFDAENASELSFKEGDTLWIHCRQFPGWFLGEMEGHSGLVPENYVQLL</sequence>
<feature type="compositionally biased region" description="Low complexity" evidence="3">
    <location>
        <begin position="74"/>
        <end position="121"/>
    </location>
</feature>
<dbReference type="Pfam" id="PF14604">
    <property type="entry name" value="SH3_9"/>
    <property type="match status" value="1"/>
</dbReference>
<feature type="compositionally biased region" description="Acidic residues" evidence="3">
    <location>
        <begin position="205"/>
        <end position="217"/>
    </location>
</feature>
<protein>
    <recommendedName>
        <fullName evidence="4">SH3 domain-containing protein</fullName>
    </recommendedName>
</protein>
<reference evidence="5" key="2">
    <citation type="journal article" date="2022" name="Microbiol. Resour. Announc.">
        <title>Whole-Genome Sequence of Entomortierella parvispora E1425, a Mucoromycotan Fungus Associated with Burkholderiaceae-Related Endosymbiotic Bacteria.</title>
        <authorList>
            <person name="Herlambang A."/>
            <person name="Guo Y."/>
            <person name="Takashima Y."/>
            <person name="Narisawa K."/>
            <person name="Ohta H."/>
            <person name="Nishizawa T."/>
        </authorList>
    </citation>
    <scope>NUCLEOTIDE SEQUENCE</scope>
    <source>
        <strain evidence="5">E1425</strain>
    </source>
</reference>
<feature type="compositionally biased region" description="Pro residues" evidence="3">
    <location>
        <begin position="7"/>
        <end position="17"/>
    </location>
</feature>
<accession>A0A9P3HIX7</accession>
<dbReference type="AlphaFoldDB" id="A0A9P3HIX7"/>
<dbReference type="Gene3D" id="2.30.30.40">
    <property type="entry name" value="SH3 Domains"/>
    <property type="match status" value="1"/>
</dbReference>
<feature type="domain" description="SH3" evidence="4">
    <location>
        <begin position="238"/>
        <end position="295"/>
    </location>
</feature>
<gene>
    <name evidence="5" type="ORF">EMPS_09491</name>
</gene>
<evidence type="ECO:0000256" key="2">
    <source>
        <dbReference type="PROSITE-ProRule" id="PRU00192"/>
    </source>
</evidence>
<feature type="region of interest" description="Disordered" evidence="3">
    <location>
        <begin position="1"/>
        <end position="22"/>
    </location>
</feature>
<feature type="compositionally biased region" description="Low complexity" evidence="3">
    <location>
        <begin position="149"/>
        <end position="171"/>
    </location>
</feature>
<dbReference type="OrthoDB" id="19092at2759"/>
<organism evidence="5 6">
    <name type="scientific">Entomortierella parvispora</name>
    <dbReference type="NCBI Taxonomy" id="205924"/>
    <lineage>
        <taxon>Eukaryota</taxon>
        <taxon>Fungi</taxon>
        <taxon>Fungi incertae sedis</taxon>
        <taxon>Mucoromycota</taxon>
        <taxon>Mortierellomycotina</taxon>
        <taxon>Mortierellomycetes</taxon>
        <taxon>Mortierellales</taxon>
        <taxon>Mortierellaceae</taxon>
        <taxon>Entomortierella</taxon>
    </lineage>
</organism>
<evidence type="ECO:0000313" key="6">
    <source>
        <dbReference type="Proteomes" id="UP000827284"/>
    </source>
</evidence>
<dbReference type="InterPro" id="IPR036028">
    <property type="entry name" value="SH3-like_dom_sf"/>
</dbReference>
<dbReference type="SUPFAM" id="SSF50044">
    <property type="entry name" value="SH3-domain"/>
    <property type="match status" value="1"/>
</dbReference>
<feature type="region of interest" description="Disordered" evidence="3">
    <location>
        <begin position="194"/>
        <end position="243"/>
    </location>
</feature>